<dbReference type="Proteomes" id="UP000061362">
    <property type="component" value="Chromosome"/>
</dbReference>
<dbReference type="Proteomes" id="UP000029084">
    <property type="component" value="Chromosome"/>
</dbReference>
<evidence type="ECO:0000256" key="3">
    <source>
        <dbReference type="ARBA" id="ARBA00009292"/>
    </source>
</evidence>
<comment type="cofactor">
    <cofactor evidence="1 7">
        <name>Ni(2+)</name>
        <dbReference type="ChEBI" id="CHEBI:49786"/>
    </cofactor>
</comment>
<dbReference type="SUPFAM" id="SSF56762">
    <property type="entry name" value="HydB/Nqo4-like"/>
    <property type="match status" value="1"/>
</dbReference>
<dbReference type="EMBL" id="CP012174">
    <property type="protein sequence ID" value="AKV78486.1"/>
    <property type="molecule type" value="Genomic_DNA"/>
</dbReference>
<keyword evidence="6" id="KW-0560">Oxidoreductase</keyword>
<dbReference type="EMBL" id="CP012175">
    <property type="protein sequence ID" value="AKV80731.1"/>
    <property type="molecule type" value="Genomic_DNA"/>
</dbReference>
<dbReference type="PANTHER" id="PTHR42958">
    <property type="entry name" value="HYDROGENASE-2 LARGE CHAIN"/>
    <property type="match status" value="1"/>
</dbReference>
<keyword evidence="7" id="KW-0408">Iron</keyword>
<reference evidence="8 14" key="1">
    <citation type="journal article" date="2014" name="J. Bacteriol.">
        <title>Role of an Archaeal PitA Transporter in the Copper and Arsenic Resistance of Metallosphaera sedula, an Extreme Thermoacidophile.</title>
        <authorList>
            <person name="McCarthy S."/>
            <person name="Ai C."/>
            <person name="Wheaton G."/>
            <person name="Tevatia R."/>
            <person name="Eckrich V."/>
            <person name="Kelly R."/>
            <person name="Blum P."/>
        </authorList>
    </citation>
    <scope>NUCLEOTIDE SEQUENCE [LARGE SCALE GENOMIC DNA]</scope>
    <source>
        <strain evidence="8 14">CuR1</strain>
    </source>
</reference>
<evidence type="ECO:0000313" key="11">
    <source>
        <dbReference type="EMBL" id="AKV78486.1"/>
    </source>
</evidence>
<evidence type="ECO:0000313" key="9">
    <source>
        <dbReference type="EMBL" id="AKV73994.1"/>
    </source>
</evidence>
<accession>A0A088E461</accession>
<dbReference type="Proteomes" id="UP000068832">
    <property type="component" value="Chromosome"/>
</dbReference>
<dbReference type="EMBL" id="CP012176">
    <property type="protein sequence ID" value="AKV82973.1"/>
    <property type="molecule type" value="Genomic_DNA"/>
</dbReference>
<dbReference type="EMBL" id="CP012173">
    <property type="protein sequence ID" value="AKV76233.1"/>
    <property type="molecule type" value="Genomic_DNA"/>
</dbReference>
<feature type="binding site" evidence="7">
    <location>
        <position position="497"/>
    </location>
    <ligand>
        <name>Fe cation</name>
        <dbReference type="ChEBI" id="CHEBI:24875"/>
    </ligand>
</feature>
<evidence type="ECO:0000256" key="6">
    <source>
        <dbReference type="ARBA" id="ARBA00023002"/>
    </source>
</evidence>
<reference evidence="16 17" key="2">
    <citation type="journal article" date="2015" name="Genome Announc.">
        <title>Complete Genome Sequences of Evolved Arsenate-Resistant Metallosphaera sedula Strains.</title>
        <authorList>
            <person name="Ai C."/>
            <person name="McCarthy S."/>
            <person name="Schackwitz W."/>
            <person name="Martin J."/>
            <person name="Lipzen A."/>
            <person name="Blum P."/>
        </authorList>
    </citation>
    <scope>NUCLEOTIDE SEQUENCE [LARGE SCALE GENOMIC DNA]</scope>
    <source>
        <strain evidence="11 17">ARS120-1</strain>
        <strain evidence="12 16">ARS120-2</strain>
        <strain evidence="9 19">ARS50-1</strain>
        <strain evidence="10 18">ARS50-2</strain>
    </source>
</reference>
<dbReference type="AlphaFoldDB" id="A0A088E461"/>
<dbReference type="GO" id="GO:0016151">
    <property type="term" value="F:nickel cation binding"/>
    <property type="evidence" value="ECO:0007669"/>
    <property type="project" value="InterPro"/>
</dbReference>
<evidence type="ECO:0000256" key="2">
    <source>
        <dbReference type="ARBA" id="ARBA00004196"/>
    </source>
</evidence>
<feature type="binding site" evidence="7">
    <location>
        <position position="494"/>
    </location>
    <ligand>
        <name>Ni(2+)</name>
        <dbReference type="ChEBI" id="CHEBI:49786"/>
    </ligand>
</feature>
<dbReference type="Proteomes" id="UP000062398">
    <property type="component" value="Chromosome"/>
</dbReference>
<feature type="binding site" evidence="7">
    <location>
        <position position="500"/>
    </location>
    <ligand>
        <name>Mg(2+)</name>
        <dbReference type="ChEBI" id="CHEBI:18420"/>
    </ligand>
</feature>
<dbReference type="InterPro" id="IPR001501">
    <property type="entry name" value="Ni-dep_hyd_lsu"/>
</dbReference>
<dbReference type="RefSeq" id="WP_012020882.1">
    <property type="nucleotide sequence ID" value="NZ_CP008822.1"/>
</dbReference>
<evidence type="ECO:0000313" key="18">
    <source>
        <dbReference type="Proteomes" id="UP000062475"/>
    </source>
</evidence>
<evidence type="ECO:0000256" key="4">
    <source>
        <dbReference type="ARBA" id="ARBA00022596"/>
    </source>
</evidence>
<evidence type="ECO:0000313" key="12">
    <source>
        <dbReference type="EMBL" id="AKV80731.1"/>
    </source>
</evidence>
<evidence type="ECO:0000313" key="13">
    <source>
        <dbReference type="EMBL" id="AKV82973.1"/>
    </source>
</evidence>
<feature type="binding site" evidence="7">
    <location>
        <position position="446"/>
    </location>
    <ligand>
        <name>Mg(2+)</name>
        <dbReference type="ChEBI" id="CHEBI:18420"/>
    </ligand>
</feature>
<proteinExistence type="inferred from homology"/>
<dbReference type="EMBL" id="CP008822">
    <property type="protein sequence ID" value="AIM27081.1"/>
    <property type="molecule type" value="Genomic_DNA"/>
</dbReference>
<comment type="cofactor">
    <cofactor evidence="7">
        <name>Fe cation</name>
        <dbReference type="ChEBI" id="CHEBI:24875"/>
    </cofactor>
</comment>
<dbReference type="PANTHER" id="PTHR42958:SF4">
    <property type="entry name" value="HYDROGENASE EXPRESSION_FORMATION PROTEIN HUPK"/>
    <property type="match status" value="1"/>
</dbReference>
<dbReference type="Proteomes" id="UP000056255">
    <property type="component" value="Chromosome"/>
</dbReference>
<dbReference type="GeneID" id="97614000"/>
<dbReference type="OMA" id="NDEPGPY"/>
<evidence type="ECO:0000313" key="14">
    <source>
        <dbReference type="Proteomes" id="UP000029084"/>
    </source>
</evidence>
<comment type="similarity">
    <text evidence="3">Belongs to the [NiFe]/[NiFeSe] hydrogenase large subunit family.</text>
</comment>
<keyword evidence="7" id="KW-0460">Magnesium</keyword>
<evidence type="ECO:0000313" key="17">
    <source>
        <dbReference type="Proteomes" id="UP000062398"/>
    </source>
</evidence>
<dbReference type="Gene3D" id="1.10.645.10">
    <property type="entry name" value="Cytochrome-c3 Hydrogenase, chain B"/>
    <property type="match status" value="1"/>
</dbReference>
<feature type="binding site" evidence="7">
    <location>
        <position position="41"/>
    </location>
    <ligand>
        <name>Mg(2+)</name>
        <dbReference type="ChEBI" id="CHEBI:18420"/>
    </ligand>
</feature>
<dbReference type="Proteomes" id="UP000062475">
    <property type="component" value="Chromosome"/>
</dbReference>
<evidence type="ECO:0000256" key="5">
    <source>
        <dbReference type="ARBA" id="ARBA00022723"/>
    </source>
</evidence>
<feature type="binding site" evidence="7">
    <location>
        <position position="60"/>
    </location>
    <ligand>
        <name>Ni(2+)</name>
        <dbReference type="ChEBI" id="CHEBI:49786"/>
    </ligand>
</feature>
<evidence type="ECO:0000256" key="1">
    <source>
        <dbReference type="ARBA" id="ARBA00001967"/>
    </source>
</evidence>
<dbReference type="GO" id="GO:0008901">
    <property type="term" value="F:ferredoxin hydrogenase activity"/>
    <property type="evidence" value="ECO:0007669"/>
    <property type="project" value="InterPro"/>
</dbReference>
<evidence type="ECO:0000313" key="15">
    <source>
        <dbReference type="Proteomes" id="UP000056255"/>
    </source>
</evidence>
<dbReference type="InterPro" id="IPR050867">
    <property type="entry name" value="NiFe/NiFeSe_hydrgnase_LSU"/>
</dbReference>
<dbReference type="InterPro" id="IPR029014">
    <property type="entry name" value="NiFe-Hase_large"/>
</dbReference>
<dbReference type="PATRIC" id="fig|43687.5.peg.952"/>
<evidence type="ECO:0000313" key="10">
    <source>
        <dbReference type="EMBL" id="AKV76233.1"/>
    </source>
</evidence>
<keyword evidence="5 7" id="KW-0479">Metal-binding</keyword>
<evidence type="ECO:0000313" key="19">
    <source>
        <dbReference type="Proteomes" id="UP000068832"/>
    </source>
</evidence>
<reference evidence="13 15" key="3">
    <citation type="submission" date="2015-07" db="EMBL/GenBank/DDBJ databases">
        <title>Physiological, transcriptional responses and genome re-sequencing of acid resistant extremely thermoacidophilic Metallosphaera sedula SARC-M1.</title>
        <authorList>
            <person name="Ai C."/>
            <person name="McCarthy S."/>
            <person name="Eckrich V."/>
            <person name="Rudrappa D."/>
            <person name="Qiu G."/>
            <person name="Blum P."/>
        </authorList>
    </citation>
    <scope>NUCLEOTIDE SEQUENCE [LARGE SCALE GENOMIC DNA]</scope>
    <source>
        <strain evidence="13 15">SARC-M1</strain>
    </source>
</reference>
<protein>
    <submittedName>
        <fullName evidence="9">Cytochrome B</fullName>
    </submittedName>
    <submittedName>
        <fullName evidence="8">Nickel-dependent hydrogenase, large subunit</fullName>
    </submittedName>
</protein>
<comment type="subcellular location">
    <subcellularLocation>
        <location evidence="2">Cell envelope</location>
    </subcellularLocation>
</comment>
<feature type="binding site" evidence="7">
    <location>
        <position position="63"/>
    </location>
    <ligand>
        <name>Fe cation</name>
        <dbReference type="ChEBI" id="CHEBI:24875"/>
    </ligand>
</feature>
<dbReference type="OrthoDB" id="42371at2157"/>
<dbReference type="InterPro" id="IPR018194">
    <property type="entry name" value="Ni-dep_hyd_lsu_Ni_BS"/>
</dbReference>
<sequence>MNEKVISPLNRVEGDLDLKVVFEGKKVVKAFPMSRLFRGIEIILKGKFPMDSLVITPRICGICGGSHLLSAAKALEMAYGASVPPNAVRLRNVMTLAEMGQNDVRHTYLMFLIDTVNLKYEKMGFYRDIVLRWAPYLGQSYKQAVAWSKRYTEIYAIFGGQWPHGSAMVPGGVTTDPLSNDIIKAKSILASITAEFLEKVILGGPLDQFLQVKSKRDLDQWAKDYPNGDISKIWNYGLEMKWDKIGSGSQYLMSYGHVTLPEHYDPASHVEKKRFREGLLDLRTREIHQIKEENIVEFVSHSFYSYEQGDKVGLHPYNGETTPLPPESKGKYTFTKAFRYKLGGKYVAPEVGALAMMVVAGDPLMTDLVYRIGTSVLAREIARIVRLARIHEIMREELESYEYDEITYIKPEEKLSGRGYGLVEASRGSLGHWLVIEEGKIKNYQVVTPTQINMGPEDPFGNPSHLSIALQGTEVENPNNPIEVAHIVRSHDACMVCNVHVLDGGKEILSMRL</sequence>
<organism evidence="8 14">
    <name type="scientific">Metallosphaera sedula</name>
    <dbReference type="NCBI Taxonomy" id="43687"/>
    <lineage>
        <taxon>Archaea</taxon>
        <taxon>Thermoproteota</taxon>
        <taxon>Thermoprotei</taxon>
        <taxon>Sulfolobales</taxon>
        <taxon>Sulfolobaceae</taxon>
        <taxon>Metallosphaera</taxon>
    </lineage>
</organism>
<name>A0A088E461_9CREN</name>
<evidence type="ECO:0000256" key="7">
    <source>
        <dbReference type="PIRSR" id="PIRSR601501-1"/>
    </source>
</evidence>
<feature type="binding site" evidence="7">
    <location>
        <position position="63"/>
    </location>
    <ligand>
        <name>Ni(2+)</name>
        <dbReference type="ChEBI" id="CHEBI:49786"/>
    </ligand>
</feature>
<evidence type="ECO:0000313" key="16">
    <source>
        <dbReference type="Proteomes" id="UP000061362"/>
    </source>
</evidence>
<dbReference type="EMBL" id="CP012172">
    <property type="protein sequence ID" value="AKV73994.1"/>
    <property type="molecule type" value="Genomic_DNA"/>
</dbReference>
<gene>
    <name evidence="8" type="ORF">HA72_0923</name>
    <name evidence="9" type="ORF">MsedA_0939</name>
    <name evidence="10" type="ORF">MsedB_0940</name>
    <name evidence="11" type="ORF">MsedC_0939</name>
    <name evidence="12" type="ORF">MsedD_0940</name>
    <name evidence="13" type="ORF">MsedE_0940</name>
</gene>
<dbReference type="PROSITE" id="PS00507">
    <property type="entry name" value="NI_HGENASE_L_1"/>
    <property type="match status" value="1"/>
</dbReference>
<dbReference type="Pfam" id="PF00374">
    <property type="entry name" value="NiFeSe_Hases"/>
    <property type="match status" value="2"/>
</dbReference>
<keyword evidence="4 7" id="KW-0533">Nickel</keyword>
<evidence type="ECO:0000313" key="8">
    <source>
        <dbReference type="EMBL" id="AIM27081.1"/>
    </source>
</evidence>